<organism evidence="2 3">
    <name type="scientific">Euplotes crassus</name>
    <dbReference type="NCBI Taxonomy" id="5936"/>
    <lineage>
        <taxon>Eukaryota</taxon>
        <taxon>Sar</taxon>
        <taxon>Alveolata</taxon>
        <taxon>Ciliophora</taxon>
        <taxon>Intramacronucleata</taxon>
        <taxon>Spirotrichea</taxon>
        <taxon>Hypotrichia</taxon>
        <taxon>Euplotida</taxon>
        <taxon>Euplotidae</taxon>
        <taxon>Moneuplotes</taxon>
    </lineage>
</organism>
<keyword evidence="3" id="KW-1185">Reference proteome</keyword>
<dbReference type="Proteomes" id="UP001295684">
    <property type="component" value="Unassembled WGS sequence"/>
</dbReference>
<dbReference type="EMBL" id="CAMPGE010030188">
    <property type="protein sequence ID" value="CAI2387698.1"/>
    <property type="molecule type" value="Genomic_DNA"/>
</dbReference>
<reference evidence="2" key="1">
    <citation type="submission" date="2023-07" db="EMBL/GenBank/DDBJ databases">
        <authorList>
            <consortium name="AG Swart"/>
            <person name="Singh M."/>
            <person name="Singh A."/>
            <person name="Seah K."/>
            <person name="Emmerich C."/>
        </authorList>
    </citation>
    <scope>NUCLEOTIDE SEQUENCE</scope>
    <source>
        <strain evidence="2">DP1</strain>
    </source>
</reference>
<evidence type="ECO:0000256" key="1">
    <source>
        <dbReference type="SAM" id="MobiDB-lite"/>
    </source>
</evidence>
<dbReference type="AlphaFoldDB" id="A0AAD2DCI4"/>
<protein>
    <submittedName>
        <fullName evidence="2">Uncharacterized protein</fullName>
    </submittedName>
</protein>
<name>A0AAD2DCI4_EUPCR</name>
<accession>A0AAD2DCI4</accession>
<evidence type="ECO:0000313" key="2">
    <source>
        <dbReference type="EMBL" id="CAI2387698.1"/>
    </source>
</evidence>
<comment type="caution">
    <text evidence="2">The sequence shown here is derived from an EMBL/GenBank/DDBJ whole genome shotgun (WGS) entry which is preliminary data.</text>
</comment>
<gene>
    <name evidence="2" type="ORF">ECRASSUSDP1_LOCUS29332</name>
</gene>
<evidence type="ECO:0000313" key="3">
    <source>
        <dbReference type="Proteomes" id="UP001295684"/>
    </source>
</evidence>
<sequence length="374" mass="42816">MQGKQNSQILFKDLKEILQQQNKVFEILAQTCLTQAQLQSKILGASPSAKARNFETSQALPLSQSSLVVPMQSEINGIHSEMSGSKSTRVDEYSKKRVIPLCISQSSQEDHEKDLRVSLDKSLNDALKKSSPSVSEVEEIKEVIEENKDSILVEDEKFEDHNTDKHSDSNMVIPFSSRSSSDRRQCEKINHSTGKQFNPFLKRRISPVTPKDTPDTSKITQSSGSQLNIIEKDVTDDFKKLIFHHNKYKTLYAQVDTWKVDDKDSFKNYASLVIKQFYCILLDSASKSEVQRNFRKVQFFWSIQSSGLIIAKYKGAKMPLKNMNQRVSNYFKKKSEKKALFCVTGREKHKISFEKPIEEAKFGPIHFIFEVILD</sequence>
<proteinExistence type="predicted"/>
<feature type="region of interest" description="Disordered" evidence="1">
    <location>
        <begin position="160"/>
        <end position="185"/>
    </location>
</feature>